<dbReference type="Proteomes" id="UP000187283">
    <property type="component" value="Unassembled WGS sequence"/>
</dbReference>
<organism evidence="1 2">
    <name type="scientific">Smittium culicis</name>
    <dbReference type="NCBI Taxonomy" id="133412"/>
    <lineage>
        <taxon>Eukaryota</taxon>
        <taxon>Fungi</taxon>
        <taxon>Fungi incertae sedis</taxon>
        <taxon>Zoopagomycota</taxon>
        <taxon>Kickxellomycotina</taxon>
        <taxon>Harpellomycetes</taxon>
        <taxon>Harpellales</taxon>
        <taxon>Legeriomycetaceae</taxon>
        <taxon>Smittium</taxon>
    </lineage>
</organism>
<dbReference type="AlphaFoldDB" id="A0A1R1WXW9"/>
<comment type="caution">
    <text evidence="1">The sequence shown here is derived from an EMBL/GenBank/DDBJ whole genome shotgun (WGS) entry which is preliminary data.</text>
</comment>
<proteinExistence type="predicted"/>
<reference evidence="1 2" key="1">
    <citation type="submission" date="2017-01" db="EMBL/GenBank/DDBJ databases">
        <authorList>
            <person name="Mah S.A."/>
            <person name="Swanson W.J."/>
            <person name="Moy G.W."/>
            <person name="Vacquier V.D."/>
        </authorList>
    </citation>
    <scope>NUCLEOTIDE SEQUENCE [LARGE SCALE GENOMIC DNA]</scope>
    <source>
        <strain evidence="1 2">GSMNP</strain>
    </source>
</reference>
<gene>
    <name evidence="1" type="ORF">AYI70_g12346</name>
</gene>
<dbReference type="EMBL" id="LSSN01006097">
    <property type="protein sequence ID" value="OMJ07211.1"/>
    <property type="molecule type" value="Genomic_DNA"/>
</dbReference>
<protein>
    <submittedName>
        <fullName evidence="1">Uncharacterized protein</fullName>
    </submittedName>
</protein>
<sequence>MEYLKRKVKKRKEIEHLRTEENINSKESAVPSEIMEKSIEIPLSQIGTTFDFNVVREIYEPGYNEYNHRSSSSLKKIANSR</sequence>
<name>A0A1R1WXW9_9FUNG</name>
<accession>A0A1R1WXW9</accession>
<keyword evidence="2" id="KW-1185">Reference proteome</keyword>
<evidence type="ECO:0000313" key="2">
    <source>
        <dbReference type="Proteomes" id="UP000187283"/>
    </source>
</evidence>
<evidence type="ECO:0000313" key="1">
    <source>
        <dbReference type="EMBL" id="OMJ07211.1"/>
    </source>
</evidence>